<evidence type="ECO:0000256" key="1">
    <source>
        <dbReference type="SAM" id="MobiDB-lite"/>
    </source>
</evidence>
<feature type="region of interest" description="Disordered" evidence="1">
    <location>
        <begin position="1"/>
        <end position="25"/>
    </location>
</feature>
<dbReference type="Bgee" id="ENSGACG00000005184">
    <property type="expression patterns" value="Expressed in telencephalon and 9 other cell types or tissues"/>
</dbReference>
<dbReference type="Ensembl" id="ENSGACT00000006865.1">
    <property type="protein sequence ID" value="ENSGACP00000006848.1"/>
    <property type="gene ID" value="ENSGACG00000005184.1"/>
</dbReference>
<evidence type="ECO:0000313" key="2">
    <source>
        <dbReference type="Ensembl" id="ENSGACP00000006848.1"/>
    </source>
</evidence>
<proteinExistence type="predicted"/>
<protein>
    <submittedName>
        <fullName evidence="2">Uncharacterized protein</fullName>
    </submittedName>
</protein>
<reference evidence="2" key="1">
    <citation type="submission" date="2006-01" db="EMBL/GenBank/DDBJ databases">
        <authorList>
            <person name="Lindblad-Toh K."/>
            <person name="Mauceli E."/>
            <person name="Grabherr M."/>
            <person name="Chang J.L."/>
            <person name="Lander E.S."/>
        </authorList>
    </citation>
    <scope>NUCLEOTIDE SEQUENCE [LARGE SCALE GENOMIC DNA]</scope>
</reference>
<name>G3NND4_GASAC</name>
<reference evidence="2" key="2">
    <citation type="submission" date="2024-04" db="UniProtKB">
        <authorList>
            <consortium name="Ensembl"/>
        </authorList>
    </citation>
    <scope>IDENTIFICATION</scope>
</reference>
<feature type="compositionally biased region" description="Low complexity" evidence="1">
    <location>
        <begin position="1"/>
        <end position="10"/>
    </location>
</feature>
<organism evidence="2">
    <name type="scientific">Gasterosteus aculeatus</name>
    <name type="common">Three-spined stickleback</name>
    <dbReference type="NCBI Taxonomy" id="69293"/>
    <lineage>
        <taxon>Eukaryota</taxon>
        <taxon>Metazoa</taxon>
        <taxon>Chordata</taxon>
        <taxon>Craniata</taxon>
        <taxon>Vertebrata</taxon>
        <taxon>Euteleostomi</taxon>
        <taxon>Actinopterygii</taxon>
        <taxon>Neopterygii</taxon>
        <taxon>Teleostei</taxon>
        <taxon>Neoteleostei</taxon>
        <taxon>Acanthomorphata</taxon>
        <taxon>Eupercaria</taxon>
        <taxon>Perciformes</taxon>
        <taxon>Cottioidei</taxon>
        <taxon>Gasterosteales</taxon>
        <taxon>Gasterosteidae</taxon>
        <taxon>Gasterosteus</taxon>
    </lineage>
</organism>
<sequence>RADAAAQRRPAAGRHRDRPHRAQQERHRWIGGPLPRVFKRLHVHPAPARPPTHCSRSFLVSASLCVLRRPPLERTERRSITKGKGGDCAGKQLPAADKKKYIYCVLSGEGGGLIKYIRYVVY</sequence>
<accession>G3NND4</accession>
<dbReference type="AlphaFoldDB" id="G3NND4"/>
<dbReference type="InParanoid" id="G3NND4"/>